<feature type="domain" description="Link" evidence="7">
    <location>
        <begin position="35"/>
        <end position="112"/>
    </location>
</feature>
<dbReference type="SUPFAM" id="SSF56436">
    <property type="entry name" value="C-type lectin-like"/>
    <property type="match status" value="1"/>
</dbReference>
<feature type="signal peptide" evidence="6">
    <location>
        <begin position="1"/>
        <end position="18"/>
    </location>
</feature>
<feature type="non-terminal residue" evidence="8">
    <location>
        <position position="112"/>
    </location>
</feature>
<dbReference type="InterPro" id="IPR000538">
    <property type="entry name" value="Link_dom"/>
</dbReference>
<evidence type="ECO:0000256" key="3">
    <source>
        <dbReference type="ARBA" id="ARBA00023157"/>
    </source>
</evidence>
<gene>
    <name evidence="8" type="ORF">SPARVUS_LOCUS12304925</name>
</gene>
<evidence type="ECO:0000259" key="7">
    <source>
        <dbReference type="PROSITE" id="PS50963"/>
    </source>
</evidence>
<evidence type="ECO:0000256" key="6">
    <source>
        <dbReference type="SAM" id="SignalP"/>
    </source>
</evidence>
<feature type="chain" id="PRO_5046491836" description="Link domain-containing protein" evidence="6">
    <location>
        <begin position="19"/>
        <end position="112"/>
    </location>
</feature>
<dbReference type="PROSITE" id="PS01241">
    <property type="entry name" value="LINK_1"/>
    <property type="match status" value="1"/>
</dbReference>
<dbReference type="Pfam" id="PF00193">
    <property type="entry name" value="Xlink"/>
    <property type="match status" value="1"/>
</dbReference>
<dbReference type="Gene3D" id="3.10.100.10">
    <property type="entry name" value="Mannose-Binding Protein A, subunit A"/>
    <property type="match status" value="1"/>
</dbReference>
<dbReference type="InterPro" id="IPR016186">
    <property type="entry name" value="C-type_lectin-like/link_sf"/>
</dbReference>
<dbReference type="PANTHER" id="PTHR24038">
    <property type="entry name" value="STABILIN"/>
    <property type="match status" value="1"/>
</dbReference>
<dbReference type="PRINTS" id="PR01265">
    <property type="entry name" value="LINKMODULE"/>
</dbReference>
<dbReference type="InterPro" id="IPR016187">
    <property type="entry name" value="CTDL_fold"/>
</dbReference>
<sequence length="112" mass="12821">MIFFVLFTLHLDETFGWGFRNGILHNSIWLEQAAGVYHRESRSGKYQLTYREARAVCEYEGGQLATFDQLEEARKIGFHVCAAGWLHKGRVGYPIVKPTFNCGFGKIGIIDY</sequence>
<dbReference type="PANTHER" id="PTHR24038:SF11">
    <property type="entry name" value="INTEGRIN BETA-LIKE PROTEIN E"/>
    <property type="match status" value="1"/>
</dbReference>
<evidence type="ECO:0000256" key="2">
    <source>
        <dbReference type="ARBA" id="ARBA00023136"/>
    </source>
</evidence>
<comment type="subcellular location">
    <subcellularLocation>
        <location evidence="1">Membrane</location>
    </subcellularLocation>
</comment>
<comment type="caution">
    <text evidence="5">Lacks conserved residue(s) required for the propagation of feature annotation.</text>
</comment>
<evidence type="ECO:0000313" key="9">
    <source>
        <dbReference type="Proteomes" id="UP001162483"/>
    </source>
</evidence>
<evidence type="ECO:0000313" key="8">
    <source>
        <dbReference type="EMBL" id="CAI9597818.1"/>
    </source>
</evidence>
<comment type="caution">
    <text evidence="8">The sequence shown here is derived from an EMBL/GenBank/DDBJ whole genome shotgun (WGS) entry which is preliminary data.</text>
</comment>
<keyword evidence="9" id="KW-1185">Reference proteome</keyword>
<keyword evidence="3 5" id="KW-1015">Disulfide bond</keyword>
<feature type="disulfide bond" evidence="5">
    <location>
        <begin position="81"/>
        <end position="102"/>
    </location>
</feature>
<keyword evidence="2" id="KW-0472">Membrane</keyword>
<dbReference type="EMBL" id="CATNWA010017084">
    <property type="protein sequence ID" value="CAI9597818.1"/>
    <property type="molecule type" value="Genomic_DNA"/>
</dbReference>
<dbReference type="Proteomes" id="UP001162483">
    <property type="component" value="Unassembled WGS sequence"/>
</dbReference>
<dbReference type="SMART" id="SM00445">
    <property type="entry name" value="LINK"/>
    <property type="match status" value="1"/>
</dbReference>
<dbReference type="PROSITE" id="PS50963">
    <property type="entry name" value="LINK_2"/>
    <property type="match status" value="1"/>
</dbReference>
<name>A0ABN9FMP3_9NEOB</name>
<keyword evidence="6" id="KW-0732">Signal</keyword>
<evidence type="ECO:0000256" key="5">
    <source>
        <dbReference type="PROSITE-ProRule" id="PRU00323"/>
    </source>
</evidence>
<evidence type="ECO:0000256" key="4">
    <source>
        <dbReference type="ARBA" id="ARBA00023180"/>
    </source>
</evidence>
<accession>A0ABN9FMP3</accession>
<proteinExistence type="predicted"/>
<evidence type="ECO:0000256" key="1">
    <source>
        <dbReference type="ARBA" id="ARBA00004370"/>
    </source>
</evidence>
<protein>
    <recommendedName>
        <fullName evidence="7">Link domain-containing protein</fullName>
    </recommendedName>
</protein>
<keyword evidence="4" id="KW-0325">Glycoprotein</keyword>
<reference evidence="8" key="1">
    <citation type="submission" date="2023-05" db="EMBL/GenBank/DDBJ databases">
        <authorList>
            <person name="Stuckert A."/>
        </authorList>
    </citation>
    <scope>NUCLEOTIDE SEQUENCE</scope>
</reference>
<organism evidence="8 9">
    <name type="scientific">Staurois parvus</name>
    <dbReference type="NCBI Taxonomy" id="386267"/>
    <lineage>
        <taxon>Eukaryota</taxon>
        <taxon>Metazoa</taxon>
        <taxon>Chordata</taxon>
        <taxon>Craniata</taxon>
        <taxon>Vertebrata</taxon>
        <taxon>Euteleostomi</taxon>
        <taxon>Amphibia</taxon>
        <taxon>Batrachia</taxon>
        <taxon>Anura</taxon>
        <taxon>Neobatrachia</taxon>
        <taxon>Ranoidea</taxon>
        <taxon>Ranidae</taxon>
        <taxon>Staurois</taxon>
    </lineage>
</organism>